<comment type="caution">
    <text evidence="2">The sequence shown here is derived from an EMBL/GenBank/DDBJ whole genome shotgun (WGS) entry which is preliminary data.</text>
</comment>
<protein>
    <submittedName>
        <fullName evidence="2">Uncharacterized protein</fullName>
    </submittedName>
</protein>
<evidence type="ECO:0000313" key="3">
    <source>
        <dbReference type="Proteomes" id="UP000614811"/>
    </source>
</evidence>
<dbReference type="RefSeq" id="WP_189398564.1">
    <property type="nucleotide sequence ID" value="NZ_BMXA01000001.1"/>
</dbReference>
<sequence>MEPNILTHVELKELRHYHDWYRYLRKTKLRVLMVIDGGLTSINTVYEYMQGKTLGCTQISVKRAVYGYGGGNVVIDDTPGDNDPHYSNFKFTSQKANGQLILNDFDVMFIFAIESSSTALPDDQLAALHEWMNAGHGVFATGDHSTLGQRLASKIPRVGSMRKWTTTDGVPPGSGEDRIDTNQPDPTDAAQMAGTGLVPNTAQSDEYPQTITALPFKKLYTSPFRRLHYPHEILCHPKYGVINVMPDHPHEGECEKPASITLNAAVPFSTTVANTDEYPEVGGNRERPRIIATGKNSHQYNLQKGEVKQYTFDMISAYDGHKANVGRVVVDSTWHHWFGMNVDGIKAAGGKNWAKIGRYFLNVAKYLAPKGLYKNRCTFDVLDAQFDYPFIEEYVYDFGRDSIYDIGRSFNASLVRRWGKCGVLKFVLQNICVVRPWLCKLLEKELIPRIDIDPVCLSCPPHELLIDYVLGGIAIQTQEVRESLKMQFAGQDVKRSAIKVEELDELIQKGTEYGVNAFLEQLKADVAKTEKAWLSQ</sequence>
<accession>A0A918VJ99</accession>
<dbReference type="EMBL" id="BMXA01000001">
    <property type="protein sequence ID" value="GHA00467.1"/>
    <property type="molecule type" value="Genomic_DNA"/>
</dbReference>
<proteinExistence type="predicted"/>
<evidence type="ECO:0000313" key="2">
    <source>
        <dbReference type="EMBL" id="GHA00467.1"/>
    </source>
</evidence>
<organism evidence="2 3">
    <name type="scientific">Arenicella chitinivorans</name>
    <dbReference type="NCBI Taxonomy" id="1329800"/>
    <lineage>
        <taxon>Bacteria</taxon>
        <taxon>Pseudomonadati</taxon>
        <taxon>Pseudomonadota</taxon>
        <taxon>Gammaproteobacteria</taxon>
        <taxon>Arenicellales</taxon>
        <taxon>Arenicellaceae</taxon>
        <taxon>Arenicella</taxon>
    </lineage>
</organism>
<dbReference type="Proteomes" id="UP000614811">
    <property type="component" value="Unassembled WGS sequence"/>
</dbReference>
<evidence type="ECO:0000256" key="1">
    <source>
        <dbReference type="SAM" id="MobiDB-lite"/>
    </source>
</evidence>
<keyword evidence="3" id="KW-1185">Reference proteome</keyword>
<gene>
    <name evidence="2" type="ORF">GCM10008090_06570</name>
</gene>
<dbReference type="AlphaFoldDB" id="A0A918VJ99"/>
<reference evidence="2" key="1">
    <citation type="journal article" date="2014" name="Int. J. Syst. Evol. Microbiol.">
        <title>Complete genome sequence of Corynebacterium casei LMG S-19264T (=DSM 44701T), isolated from a smear-ripened cheese.</title>
        <authorList>
            <consortium name="US DOE Joint Genome Institute (JGI-PGF)"/>
            <person name="Walter F."/>
            <person name="Albersmeier A."/>
            <person name="Kalinowski J."/>
            <person name="Ruckert C."/>
        </authorList>
    </citation>
    <scope>NUCLEOTIDE SEQUENCE</scope>
    <source>
        <strain evidence="2">KCTC 12711</strain>
    </source>
</reference>
<name>A0A918VJ99_9GAMM</name>
<reference evidence="2" key="2">
    <citation type="submission" date="2020-09" db="EMBL/GenBank/DDBJ databases">
        <authorList>
            <person name="Sun Q."/>
            <person name="Kim S."/>
        </authorList>
    </citation>
    <scope>NUCLEOTIDE SEQUENCE</scope>
    <source>
        <strain evidence="2">KCTC 12711</strain>
    </source>
</reference>
<feature type="region of interest" description="Disordered" evidence="1">
    <location>
        <begin position="162"/>
        <end position="190"/>
    </location>
</feature>